<name>A0ABV9GR37_9BACL</name>
<keyword evidence="6" id="KW-1185">Reference proteome</keyword>
<dbReference type="Pfam" id="PF00085">
    <property type="entry name" value="Thioredoxin"/>
    <property type="match status" value="1"/>
</dbReference>
<gene>
    <name evidence="5" type="ORF">ACFO4N_17375</name>
</gene>
<proteinExistence type="inferred from homology"/>
<dbReference type="InterPro" id="IPR036249">
    <property type="entry name" value="Thioredoxin-like_sf"/>
</dbReference>
<evidence type="ECO:0000313" key="5">
    <source>
        <dbReference type="EMBL" id="MFC4620473.1"/>
    </source>
</evidence>
<sequence>MGPVVEEVAEAIADEVIFYDVNTDHSPDLASQFGIMSIPTMVLFKNGEEVTRSTGARPKDAVIAFAKSE</sequence>
<dbReference type="CDD" id="cd02947">
    <property type="entry name" value="TRX_family"/>
    <property type="match status" value="1"/>
</dbReference>
<organism evidence="5 6">
    <name type="scientific">Camelliibacillus cellulosilyticus</name>
    <dbReference type="NCBI Taxonomy" id="2174486"/>
    <lineage>
        <taxon>Bacteria</taxon>
        <taxon>Bacillati</taxon>
        <taxon>Bacillota</taxon>
        <taxon>Bacilli</taxon>
        <taxon>Bacillales</taxon>
        <taxon>Sporolactobacillaceae</taxon>
        <taxon>Camelliibacillus</taxon>
    </lineage>
</organism>
<evidence type="ECO:0000313" key="6">
    <source>
        <dbReference type="Proteomes" id="UP001596022"/>
    </source>
</evidence>
<dbReference type="PANTHER" id="PTHR45663:SF11">
    <property type="entry name" value="GEO12009P1"/>
    <property type="match status" value="1"/>
</dbReference>
<comment type="caution">
    <text evidence="5">The sequence shown here is derived from an EMBL/GenBank/DDBJ whole genome shotgun (WGS) entry which is preliminary data.</text>
</comment>
<evidence type="ECO:0000256" key="2">
    <source>
        <dbReference type="ARBA" id="ARBA00023157"/>
    </source>
</evidence>
<evidence type="ECO:0000256" key="3">
    <source>
        <dbReference type="ARBA" id="ARBA00023284"/>
    </source>
</evidence>
<dbReference type="RefSeq" id="WP_376847596.1">
    <property type="nucleotide sequence ID" value="NZ_JBHSFW010000023.1"/>
</dbReference>
<keyword evidence="3" id="KW-0676">Redox-active center</keyword>
<keyword evidence="2" id="KW-1015">Disulfide bond</keyword>
<dbReference type="PANTHER" id="PTHR45663">
    <property type="entry name" value="GEO12009P1"/>
    <property type="match status" value="1"/>
</dbReference>
<dbReference type="InterPro" id="IPR013766">
    <property type="entry name" value="Thioredoxin_domain"/>
</dbReference>
<reference evidence="6" key="1">
    <citation type="journal article" date="2019" name="Int. J. Syst. Evol. Microbiol.">
        <title>The Global Catalogue of Microorganisms (GCM) 10K type strain sequencing project: providing services to taxonomists for standard genome sequencing and annotation.</title>
        <authorList>
            <consortium name="The Broad Institute Genomics Platform"/>
            <consortium name="The Broad Institute Genome Sequencing Center for Infectious Disease"/>
            <person name="Wu L."/>
            <person name="Ma J."/>
        </authorList>
    </citation>
    <scope>NUCLEOTIDE SEQUENCE [LARGE SCALE GENOMIC DNA]</scope>
    <source>
        <strain evidence="6">CGMCC 1.16306</strain>
    </source>
</reference>
<feature type="domain" description="Thioredoxin" evidence="4">
    <location>
        <begin position="1"/>
        <end position="67"/>
    </location>
</feature>
<evidence type="ECO:0000256" key="1">
    <source>
        <dbReference type="ARBA" id="ARBA00008987"/>
    </source>
</evidence>
<accession>A0ABV9GR37</accession>
<evidence type="ECO:0000259" key="4">
    <source>
        <dbReference type="Pfam" id="PF00085"/>
    </source>
</evidence>
<comment type="similarity">
    <text evidence="1">Belongs to the thioredoxin family.</text>
</comment>
<dbReference type="Gene3D" id="3.40.30.10">
    <property type="entry name" value="Glutaredoxin"/>
    <property type="match status" value="1"/>
</dbReference>
<dbReference type="Proteomes" id="UP001596022">
    <property type="component" value="Unassembled WGS sequence"/>
</dbReference>
<dbReference type="EMBL" id="JBHSFW010000023">
    <property type="protein sequence ID" value="MFC4620473.1"/>
    <property type="molecule type" value="Genomic_DNA"/>
</dbReference>
<protein>
    <submittedName>
        <fullName evidence="5">Thioredoxin family protein</fullName>
    </submittedName>
</protein>
<dbReference type="SUPFAM" id="SSF52833">
    <property type="entry name" value="Thioredoxin-like"/>
    <property type="match status" value="1"/>
</dbReference>